<evidence type="ECO:0000313" key="3">
    <source>
        <dbReference type="RefSeq" id="XP_033454845.1"/>
    </source>
</evidence>
<dbReference type="Proteomes" id="UP000504637">
    <property type="component" value="Unplaced"/>
</dbReference>
<organism evidence="3">
    <name type="scientific">Dissoconium aciculare CBS 342.82</name>
    <dbReference type="NCBI Taxonomy" id="1314786"/>
    <lineage>
        <taxon>Eukaryota</taxon>
        <taxon>Fungi</taxon>
        <taxon>Dikarya</taxon>
        <taxon>Ascomycota</taxon>
        <taxon>Pezizomycotina</taxon>
        <taxon>Dothideomycetes</taxon>
        <taxon>Dothideomycetidae</taxon>
        <taxon>Mycosphaerellales</taxon>
        <taxon>Dissoconiaceae</taxon>
        <taxon>Dissoconium</taxon>
    </lineage>
</organism>
<reference evidence="3" key="3">
    <citation type="submission" date="2025-08" db="UniProtKB">
        <authorList>
            <consortium name="RefSeq"/>
        </authorList>
    </citation>
    <scope>IDENTIFICATION</scope>
    <source>
        <strain evidence="3">CBS 342.82</strain>
    </source>
</reference>
<dbReference type="GeneID" id="54363915"/>
<gene>
    <name evidence="3" type="ORF">K489DRAFT_385490</name>
</gene>
<name>A0A6J3LRA5_9PEZI</name>
<protein>
    <submittedName>
        <fullName evidence="3">Uncharacterized protein</fullName>
    </submittedName>
</protein>
<proteinExistence type="predicted"/>
<keyword evidence="2" id="KW-1185">Reference proteome</keyword>
<evidence type="ECO:0000256" key="1">
    <source>
        <dbReference type="SAM" id="MobiDB-lite"/>
    </source>
</evidence>
<accession>A0A6J3LRA5</accession>
<feature type="region of interest" description="Disordered" evidence="1">
    <location>
        <begin position="76"/>
        <end position="99"/>
    </location>
</feature>
<dbReference type="AlphaFoldDB" id="A0A6J3LRA5"/>
<sequence length="99" mass="10612">MSDITPTTIGPRVLMTFKKINTKEDARLAAISTSNDPISAEDVITGSRSGVMMGAMSEETARHISSDHKALIATLKEPQAQEESSSFAGHGHTLEEGKR</sequence>
<reference evidence="3" key="2">
    <citation type="submission" date="2020-04" db="EMBL/GenBank/DDBJ databases">
        <authorList>
            <consortium name="NCBI Genome Project"/>
        </authorList>
    </citation>
    <scope>NUCLEOTIDE SEQUENCE</scope>
    <source>
        <strain evidence="3">CBS 342.82</strain>
    </source>
</reference>
<dbReference type="RefSeq" id="XP_033454845.1">
    <property type="nucleotide sequence ID" value="XM_033606115.1"/>
</dbReference>
<reference evidence="3" key="1">
    <citation type="submission" date="2020-01" db="EMBL/GenBank/DDBJ databases">
        <authorList>
            <consortium name="DOE Joint Genome Institute"/>
            <person name="Haridas S."/>
            <person name="Albert R."/>
            <person name="Binder M."/>
            <person name="Bloem J."/>
            <person name="Labutti K."/>
            <person name="Salamov A."/>
            <person name="Andreopoulos B."/>
            <person name="Baker S.E."/>
            <person name="Barry K."/>
            <person name="Bills G."/>
            <person name="Bluhm B.H."/>
            <person name="Cannon C."/>
            <person name="Castanera R."/>
            <person name="Culley D.E."/>
            <person name="Daum C."/>
            <person name="Ezra D."/>
            <person name="Gonzalez J.B."/>
            <person name="Henrissat B."/>
            <person name="Kuo A."/>
            <person name="Liang C."/>
            <person name="Lipzen A."/>
            <person name="Lutzoni F."/>
            <person name="Magnuson J."/>
            <person name="Mondo S."/>
            <person name="Nolan M."/>
            <person name="Ohm R."/>
            <person name="Pangilinan J."/>
            <person name="Park H.-J."/>
            <person name="Ramirez L."/>
            <person name="Alfaro M."/>
            <person name="Sun H."/>
            <person name="Tritt A."/>
            <person name="Yoshinaga Y."/>
            <person name="Zwiers L.-H."/>
            <person name="Turgeon B.G."/>
            <person name="Goodwin S.B."/>
            <person name="Spatafora J.W."/>
            <person name="Crous P.W."/>
            <person name="Grigoriev I.V."/>
        </authorList>
    </citation>
    <scope>NUCLEOTIDE SEQUENCE</scope>
    <source>
        <strain evidence="3">CBS 342.82</strain>
    </source>
</reference>
<evidence type="ECO:0000313" key="2">
    <source>
        <dbReference type="Proteomes" id="UP000504637"/>
    </source>
</evidence>